<keyword evidence="2" id="KW-0805">Transcription regulation</keyword>
<dbReference type="GO" id="GO:0006355">
    <property type="term" value="P:regulation of DNA-templated transcription"/>
    <property type="evidence" value="ECO:0007669"/>
    <property type="project" value="InterPro"/>
</dbReference>
<protein>
    <submittedName>
        <fullName evidence="5">Transcriptional regulator, MucR family</fullName>
    </submittedName>
</protein>
<evidence type="ECO:0000256" key="4">
    <source>
        <dbReference type="ARBA" id="ARBA00023163"/>
    </source>
</evidence>
<evidence type="ECO:0000256" key="2">
    <source>
        <dbReference type="ARBA" id="ARBA00023015"/>
    </source>
</evidence>
<gene>
    <name evidence="5" type="ORF">GA0061101_14510</name>
</gene>
<dbReference type="GO" id="GO:0003677">
    <property type="term" value="F:DNA binding"/>
    <property type="evidence" value="ECO:0007669"/>
    <property type="project" value="UniProtKB-KW"/>
</dbReference>
<dbReference type="InterPro" id="IPR008807">
    <property type="entry name" value="ROS_MUCR"/>
</dbReference>
<dbReference type="Pfam" id="PF05443">
    <property type="entry name" value="ROS_MUCR"/>
    <property type="match status" value="1"/>
</dbReference>
<name>A0A1C3XIQ3_9HYPH</name>
<reference evidence="5 6" key="1">
    <citation type="submission" date="2016-08" db="EMBL/GenBank/DDBJ databases">
        <authorList>
            <person name="Seilhamer J.J."/>
        </authorList>
    </citation>
    <scope>NUCLEOTIDE SEQUENCE [LARGE SCALE GENOMIC DNA]</scope>
    <source>
        <strain evidence="5 6">P1-7</strain>
    </source>
</reference>
<dbReference type="Gene3D" id="1.10.10.1550">
    <property type="entry name" value="ROS/MUCR transcriptional regulator protein"/>
    <property type="match status" value="1"/>
</dbReference>
<comment type="similarity">
    <text evidence="1">Belongs to the ros/MucR family.</text>
</comment>
<dbReference type="InterPro" id="IPR041920">
    <property type="entry name" value="ROS/MUCR_sf"/>
</dbReference>
<keyword evidence="4" id="KW-0804">Transcription</keyword>
<evidence type="ECO:0000313" key="6">
    <source>
        <dbReference type="Proteomes" id="UP000199205"/>
    </source>
</evidence>
<proteinExistence type="inferred from homology"/>
<dbReference type="AlphaFoldDB" id="A0A1C3XIQ3"/>
<evidence type="ECO:0000313" key="5">
    <source>
        <dbReference type="EMBL" id="SCB52025.1"/>
    </source>
</evidence>
<organism evidence="5 6">
    <name type="scientific">Rhizobium lusitanum</name>
    <dbReference type="NCBI Taxonomy" id="293958"/>
    <lineage>
        <taxon>Bacteria</taxon>
        <taxon>Pseudomonadati</taxon>
        <taxon>Pseudomonadota</taxon>
        <taxon>Alphaproteobacteria</taxon>
        <taxon>Hyphomicrobiales</taxon>
        <taxon>Rhizobiaceae</taxon>
        <taxon>Rhizobium/Agrobacterium group</taxon>
        <taxon>Rhizobium</taxon>
    </lineage>
</organism>
<dbReference type="GO" id="GO:0008270">
    <property type="term" value="F:zinc ion binding"/>
    <property type="evidence" value="ECO:0007669"/>
    <property type="project" value="InterPro"/>
</dbReference>
<evidence type="ECO:0000256" key="3">
    <source>
        <dbReference type="ARBA" id="ARBA00023125"/>
    </source>
</evidence>
<keyword evidence="3" id="KW-0238">DNA-binding</keyword>
<dbReference type="Proteomes" id="UP000199205">
    <property type="component" value="Unassembled WGS sequence"/>
</dbReference>
<sequence>MITGAPDANVFYPGDNAGETCARKTAQFEPVRGLERASHMTQSRWAAHEEPNEIREKIMDSFSERKNPAPPPQSHFLFEGCVKIVSAYVAHNAISAASLPKLIKDIHGALQALRSSAPVAARSNLVPAVDLKKSVTNDYIVCLEDGKRFKTLKRHLRVHYGMTPEEYRQKWGLAPNYPMVAQNYANRRSELAKLSGLGANGNRKETVR</sequence>
<dbReference type="EMBL" id="FMAF01000045">
    <property type="protein sequence ID" value="SCB52025.1"/>
    <property type="molecule type" value="Genomic_DNA"/>
</dbReference>
<evidence type="ECO:0000256" key="1">
    <source>
        <dbReference type="ARBA" id="ARBA00007031"/>
    </source>
</evidence>
<accession>A0A1C3XIQ3</accession>